<name>A0A2R6B7M1_9ARCH</name>
<evidence type="ECO:0000313" key="3">
    <source>
        <dbReference type="EMBL" id="PSN96132.1"/>
    </source>
</evidence>
<evidence type="ECO:0000313" key="2">
    <source>
        <dbReference type="EMBL" id="PSN94603.1"/>
    </source>
</evidence>
<keyword evidence="1" id="KW-1133">Transmembrane helix</keyword>
<organism evidence="2 4">
    <name type="scientific">Candidatus Marsarchaeota G2 archaeon ECH_B_2</name>
    <dbReference type="NCBI Taxonomy" id="1978160"/>
    <lineage>
        <taxon>Archaea</taxon>
        <taxon>Candidatus Marsarchaeota</taxon>
        <taxon>Candidatus Marsarchaeota group 2</taxon>
    </lineage>
</organism>
<evidence type="ECO:0000256" key="1">
    <source>
        <dbReference type="SAM" id="Phobius"/>
    </source>
</evidence>
<comment type="caution">
    <text evidence="2">The sequence shown here is derived from an EMBL/GenBank/DDBJ whole genome shotgun (WGS) entry which is preliminary data.</text>
</comment>
<sequence>MRSKGFSGGTAVLVMRRKLLLVGLTILILGASVTGFGLVRVEGSSTRSTRVTAYSQGEYITSVINLSVPSVLTVESSSKNSGLIPVYALSLVNESNIYLYAVRPTASSGGIYSYTNISGDYYYVVFSNVTPTVSYLITPLNAAVYATLIFTGIVFSIVGVVAVTLGVVLRTPPKPVT</sequence>
<proteinExistence type="predicted"/>
<accession>A0A2R6B7M1</accession>
<evidence type="ECO:0000313" key="4">
    <source>
        <dbReference type="Proteomes" id="UP000241284"/>
    </source>
</evidence>
<dbReference type="EMBL" id="NEXH01000021">
    <property type="protein sequence ID" value="PSN94603.1"/>
    <property type="molecule type" value="Genomic_DNA"/>
</dbReference>
<dbReference type="AlphaFoldDB" id="A0A2R6B7M1"/>
<reference evidence="2 4" key="1">
    <citation type="submission" date="2017-04" db="EMBL/GenBank/DDBJ databases">
        <title>Novel microbial lineages endemic to geothermal iron-oxide mats fill important gaps in the evolutionary history of Archaea.</title>
        <authorList>
            <person name="Jay Z.J."/>
            <person name="Beam J.P."/>
            <person name="Dlakic M."/>
            <person name="Rusch D.B."/>
            <person name="Kozubal M.A."/>
            <person name="Inskeep W.P."/>
        </authorList>
    </citation>
    <scope>NUCLEOTIDE SEQUENCE [LARGE SCALE GENOMIC DNA]</scope>
    <source>
        <strain evidence="2">ECH_B_2</strain>
    </source>
</reference>
<gene>
    <name evidence="3" type="ORF">B9Q06_03380</name>
    <name evidence="2" type="ORF">B9Q06_08475</name>
</gene>
<dbReference type="EMBL" id="NEXH01000004">
    <property type="protein sequence ID" value="PSN96132.1"/>
    <property type="molecule type" value="Genomic_DNA"/>
</dbReference>
<feature type="transmembrane region" description="Helical" evidence="1">
    <location>
        <begin position="142"/>
        <end position="169"/>
    </location>
</feature>
<dbReference type="Proteomes" id="UP000241284">
    <property type="component" value="Unassembled WGS sequence"/>
</dbReference>
<keyword evidence="1" id="KW-0472">Membrane</keyword>
<keyword evidence="1" id="KW-0812">Transmembrane</keyword>
<protein>
    <submittedName>
        <fullName evidence="2">Uncharacterized protein</fullName>
    </submittedName>
</protein>